<proteinExistence type="predicted"/>
<dbReference type="PANTHER" id="PTHR33112:SF16">
    <property type="entry name" value="HETEROKARYON INCOMPATIBILITY DOMAIN-CONTAINING PROTEIN"/>
    <property type="match status" value="1"/>
</dbReference>
<keyword evidence="3" id="KW-1185">Reference proteome</keyword>
<dbReference type="PANTHER" id="PTHR33112">
    <property type="entry name" value="DOMAIN PROTEIN, PUTATIVE-RELATED"/>
    <property type="match status" value="1"/>
</dbReference>
<name>A0A8H4JBF1_9HYPO</name>
<reference evidence="2 3" key="1">
    <citation type="submission" date="2020-01" db="EMBL/GenBank/DDBJ databases">
        <title>Identification and distribution of gene clusters putatively required for synthesis of sphingolipid metabolism inhibitors in phylogenetically diverse species of the filamentous fungus Fusarium.</title>
        <authorList>
            <person name="Kim H.-S."/>
            <person name="Busman M."/>
            <person name="Brown D.W."/>
            <person name="Divon H."/>
            <person name="Uhlig S."/>
            <person name="Proctor R.H."/>
        </authorList>
    </citation>
    <scope>NUCLEOTIDE SEQUENCE [LARGE SCALE GENOMIC DNA]</scope>
    <source>
        <strain evidence="2 3">NRRL 13308</strain>
    </source>
</reference>
<feature type="domain" description="Heterokaryon incompatibility" evidence="1">
    <location>
        <begin position="32"/>
        <end position="188"/>
    </location>
</feature>
<evidence type="ECO:0000313" key="3">
    <source>
        <dbReference type="Proteomes" id="UP000536711"/>
    </source>
</evidence>
<organism evidence="2 3">
    <name type="scientific">Fusarium acutatum</name>
    <dbReference type="NCBI Taxonomy" id="78861"/>
    <lineage>
        <taxon>Eukaryota</taxon>
        <taxon>Fungi</taxon>
        <taxon>Dikarya</taxon>
        <taxon>Ascomycota</taxon>
        <taxon>Pezizomycotina</taxon>
        <taxon>Sordariomycetes</taxon>
        <taxon>Hypocreomycetidae</taxon>
        <taxon>Hypocreales</taxon>
        <taxon>Nectriaceae</taxon>
        <taxon>Fusarium</taxon>
        <taxon>Fusarium fujikuroi species complex</taxon>
    </lineage>
</organism>
<evidence type="ECO:0000313" key="2">
    <source>
        <dbReference type="EMBL" id="KAF4415232.1"/>
    </source>
</evidence>
<dbReference type="Proteomes" id="UP000536711">
    <property type="component" value="Unassembled WGS sequence"/>
</dbReference>
<gene>
    <name evidence="2" type="ORF">FACUT_13567</name>
</gene>
<evidence type="ECO:0000259" key="1">
    <source>
        <dbReference type="Pfam" id="PF06985"/>
    </source>
</evidence>
<comment type="caution">
    <text evidence="2">The sequence shown here is derived from an EMBL/GenBank/DDBJ whole genome shotgun (WGS) entry which is preliminary data.</text>
</comment>
<sequence length="317" mass="36471">MPKRLLDVGQLGDSFIGLLEASDDARVCFAIASYVWGNGLKADAIQRAKTTKENIGYRMASGLEVTGLPKSIQDLIEVTRQIGFRYLWLDAFCIVQDDPDDAKHQFNSIAEFYKQADILISAASASDCGEGFLQSRIVDRCYGSIFKLPYQWKFDGHEIQGSLLLSEMDLNGSTDNDPVHMRIWTFQEHLLLSRVISFGSRQIKWTCQQDKKFVDGGNYYEMIGGLEDNLRKAFAPSRYPSETLVEKECRVMSWMEIVEEYSKRDYSRLEDRVPAFYEAISLLAPRMGWIRDQCVYRMWKTDASRQLLWKKDKPLTI</sequence>
<dbReference type="AlphaFoldDB" id="A0A8H4JBF1"/>
<protein>
    <recommendedName>
        <fullName evidence="1">Heterokaryon incompatibility domain-containing protein</fullName>
    </recommendedName>
</protein>
<dbReference type="Pfam" id="PF06985">
    <property type="entry name" value="HET"/>
    <property type="match status" value="1"/>
</dbReference>
<dbReference type="OrthoDB" id="5125733at2759"/>
<dbReference type="InterPro" id="IPR010730">
    <property type="entry name" value="HET"/>
</dbReference>
<accession>A0A8H4JBF1</accession>
<dbReference type="EMBL" id="JAADJF010000586">
    <property type="protein sequence ID" value="KAF4415232.1"/>
    <property type="molecule type" value="Genomic_DNA"/>
</dbReference>